<evidence type="ECO:0000256" key="1">
    <source>
        <dbReference type="SAM" id="MobiDB-lite"/>
    </source>
</evidence>
<gene>
    <name evidence="3" type="ORF">DPM19_25830</name>
</gene>
<feature type="transmembrane region" description="Helical" evidence="2">
    <location>
        <begin position="98"/>
        <end position="122"/>
    </location>
</feature>
<feature type="transmembrane region" description="Helical" evidence="2">
    <location>
        <begin position="37"/>
        <end position="57"/>
    </location>
</feature>
<comment type="caution">
    <text evidence="3">The sequence shown here is derived from an EMBL/GenBank/DDBJ whole genome shotgun (WGS) entry which is preliminary data.</text>
</comment>
<feature type="region of interest" description="Disordered" evidence="1">
    <location>
        <begin position="127"/>
        <end position="150"/>
    </location>
</feature>
<keyword evidence="4" id="KW-1185">Reference proteome</keyword>
<sequence length="150" mass="15680">MIPAPLVARPVTSIALIGLAMVYFLMLPVGFGAEPYVGVMMIIGCGLALGAGFVHIVTDRNAAWGYTLGVGLLSALGPLAVLATGLPLVEHRVTADRLLPHCLGLAFLGAVTALLAGATLVLRHRGGRPRTDDPVTSARERARRTAHLRV</sequence>
<accession>A0A365GZ90</accession>
<feature type="transmembrane region" description="Helical" evidence="2">
    <location>
        <begin position="64"/>
        <end position="86"/>
    </location>
</feature>
<dbReference type="AlphaFoldDB" id="A0A365GZ90"/>
<dbReference type="Proteomes" id="UP000251891">
    <property type="component" value="Unassembled WGS sequence"/>
</dbReference>
<organism evidence="3 4">
    <name type="scientific">Actinomadura craniellae</name>
    <dbReference type="NCBI Taxonomy" id="2231787"/>
    <lineage>
        <taxon>Bacteria</taxon>
        <taxon>Bacillati</taxon>
        <taxon>Actinomycetota</taxon>
        <taxon>Actinomycetes</taxon>
        <taxon>Streptosporangiales</taxon>
        <taxon>Thermomonosporaceae</taxon>
        <taxon>Actinomadura</taxon>
    </lineage>
</organism>
<proteinExistence type="predicted"/>
<dbReference type="EMBL" id="QLYX01000014">
    <property type="protein sequence ID" value="RAY12149.1"/>
    <property type="molecule type" value="Genomic_DNA"/>
</dbReference>
<reference evidence="3 4" key="1">
    <citation type="submission" date="2018-06" db="EMBL/GenBank/DDBJ databases">
        <title>Actinomadura craniellae sp. nov. isolated from marine sponge Craniella sp.</title>
        <authorList>
            <person name="Li L."/>
            <person name="Xu Q.H."/>
            <person name="Lin H.W."/>
            <person name="Lu Y.H."/>
        </authorList>
    </citation>
    <scope>NUCLEOTIDE SEQUENCE [LARGE SCALE GENOMIC DNA]</scope>
    <source>
        <strain evidence="3 4">LHW63021</strain>
    </source>
</reference>
<protein>
    <submittedName>
        <fullName evidence="3">Uncharacterized protein</fullName>
    </submittedName>
</protein>
<feature type="compositionally biased region" description="Basic residues" evidence="1">
    <location>
        <begin position="141"/>
        <end position="150"/>
    </location>
</feature>
<keyword evidence="2" id="KW-1133">Transmembrane helix</keyword>
<evidence type="ECO:0000313" key="4">
    <source>
        <dbReference type="Proteomes" id="UP000251891"/>
    </source>
</evidence>
<dbReference type="RefSeq" id="WP_111870632.1">
    <property type="nucleotide sequence ID" value="NZ_QLYX01000014.1"/>
</dbReference>
<feature type="transmembrane region" description="Helical" evidence="2">
    <location>
        <begin position="12"/>
        <end position="31"/>
    </location>
</feature>
<keyword evidence="2" id="KW-0812">Transmembrane</keyword>
<evidence type="ECO:0000256" key="2">
    <source>
        <dbReference type="SAM" id="Phobius"/>
    </source>
</evidence>
<evidence type="ECO:0000313" key="3">
    <source>
        <dbReference type="EMBL" id="RAY12149.1"/>
    </source>
</evidence>
<name>A0A365GZ90_9ACTN</name>
<keyword evidence="2" id="KW-0472">Membrane</keyword>